<organism evidence="2">
    <name type="scientific">uncultured Thermomicrobiales bacterium</name>
    <dbReference type="NCBI Taxonomy" id="1645740"/>
    <lineage>
        <taxon>Bacteria</taxon>
        <taxon>Pseudomonadati</taxon>
        <taxon>Thermomicrobiota</taxon>
        <taxon>Thermomicrobia</taxon>
        <taxon>Thermomicrobiales</taxon>
        <taxon>environmental samples</taxon>
    </lineage>
</organism>
<feature type="region of interest" description="Disordered" evidence="1">
    <location>
        <begin position="1"/>
        <end position="74"/>
    </location>
</feature>
<feature type="compositionally biased region" description="Basic residues" evidence="1">
    <location>
        <begin position="61"/>
        <end position="70"/>
    </location>
</feature>
<feature type="non-terminal residue" evidence="2">
    <location>
        <position position="90"/>
    </location>
</feature>
<dbReference type="EMBL" id="CADCWL010000005">
    <property type="protein sequence ID" value="CAA9543480.1"/>
    <property type="molecule type" value="Genomic_DNA"/>
</dbReference>
<feature type="compositionally biased region" description="Low complexity" evidence="1">
    <location>
        <begin position="1"/>
        <end position="13"/>
    </location>
</feature>
<name>A0A6J4U859_9BACT</name>
<sequence length="90" mass="9733">GGATGSVRPGSSRPRARRQGPRCRSGVGEGASAGSRRLRRYATRVRSTCRRSGRVQAGWRPPRRRRRRTGRLVAPGLRLASRGAAGGWAL</sequence>
<proteinExistence type="predicted"/>
<evidence type="ECO:0000256" key="1">
    <source>
        <dbReference type="SAM" id="MobiDB-lite"/>
    </source>
</evidence>
<feature type="non-terminal residue" evidence="2">
    <location>
        <position position="1"/>
    </location>
</feature>
<evidence type="ECO:0000313" key="2">
    <source>
        <dbReference type="EMBL" id="CAA9543480.1"/>
    </source>
</evidence>
<protein>
    <submittedName>
        <fullName evidence="2">Uncharacterized protein</fullName>
    </submittedName>
</protein>
<reference evidence="2" key="1">
    <citation type="submission" date="2020-02" db="EMBL/GenBank/DDBJ databases">
        <authorList>
            <person name="Meier V. D."/>
        </authorList>
    </citation>
    <scope>NUCLEOTIDE SEQUENCE</scope>
    <source>
        <strain evidence="2">AVDCRST_MAG19</strain>
    </source>
</reference>
<dbReference type="AlphaFoldDB" id="A0A6J4U859"/>
<gene>
    <name evidence="2" type="ORF">AVDCRST_MAG19-109</name>
</gene>
<feature type="compositionally biased region" description="Basic residues" evidence="1">
    <location>
        <begin position="36"/>
        <end position="53"/>
    </location>
</feature>
<accession>A0A6J4U859</accession>